<sequence>MNDSMRELFGEVIDTYTRAEAIEDGILIAVPHEAQRAAHLRFPVALTSALHGTCVARPGEDGKLAAVMEAVRLRELLWLAHNAMRSQGGQRAEFMFCYLGPGGEDDERTARVAVVIGGGDQGEPVLTVRFASEG</sequence>
<protein>
    <submittedName>
        <fullName evidence="1">Uncharacterized protein</fullName>
    </submittedName>
</protein>
<evidence type="ECO:0000313" key="2">
    <source>
        <dbReference type="Proteomes" id="UP000450000"/>
    </source>
</evidence>
<name>A0A6N7L0G3_9ACTN</name>
<evidence type="ECO:0000313" key="1">
    <source>
        <dbReference type="EMBL" id="MQS17476.1"/>
    </source>
</evidence>
<dbReference type="EMBL" id="WBOF01000005">
    <property type="protein sequence ID" value="MQS17476.1"/>
    <property type="molecule type" value="Genomic_DNA"/>
</dbReference>
<accession>A0A6N7L0G3</accession>
<dbReference type="InterPro" id="IPR046480">
    <property type="entry name" value="DUF6573"/>
</dbReference>
<gene>
    <name evidence="1" type="ORF">F7Q99_36155</name>
</gene>
<dbReference type="AlphaFoldDB" id="A0A6N7L0G3"/>
<keyword evidence="2" id="KW-1185">Reference proteome</keyword>
<dbReference type="OrthoDB" id="4556966at2"/>
<organism evidence="1 2">
    <name type="scientific">Streptomyces kaniharaensis</name>
    <dbReference type="NCBI Taxonomy" id="212423"/>
    <lineage>
        <taxon>Bacteria</taxon>
        <taxon>Bacillati</taxon>
        <taxon>Actinomycetota</taxon>
        <taxon>Actinomycetes</taxon>
        <taxon>Kitasatosporales</taxon>
        <taxon>Streptomycetaceae</taxon>
        <taxon>Streptomyces</taxon>
    </lineage>
</organism>
<reference evidence="1 2" key="1">
    <citation type="submission" date="2019-09" db="EMBL/GenBank/DDBJ databases">
        <title>Genome Sequences of Streptomyces kaniharaensis ATCC 21070.</title>
        <authorList>
            <person name="Zhu W."/>
            <person name="De Crecy-Lagard V."/>
            <person name="Richards N.G."/>
        </authorList>
    </citation>
    <scope>NUCLEOTIDE SEQUENCE [LARGE SCALE GENOMIC DNA]</scope>
    <source>
        <strain evidence="1 2">SF-557</strain>
    </source>
</reference>
<proteinExistence type="predicted"/>
<dbReference type="RefSeq" id="WP_153470474.1">
    <property type="nucleotide sequence ID" value="NZ_WBOF01000005.1"/>
</dbReference>
<comment type="caution">
    <text evidence="1">The sequence shown here is derived from an EMBL/GenBank/DDBJ whole genome shotgun (WGS) entry which is preliminary data.</text>
</comment>
<dbReference type="Pfam" id="PF20213">
    <property type="entry name" value="DUF6573"/>
    <property type="match status" value="1"/>
</dbReference>
<dbReference type="Proteomes" id="UP000450000">
    <property type="component" value="Unassembled WGS sequence"/>
</dbReference>